<evidence type="ECO:0000313" key="1">
    <source>
        <dbReference type="EMBL" id="PQJ11680.1"/>
    </source>
</evidence>
<protein>
    <submittedName>
        <fullName evidence="1">Uncharacterized protein</fullName>
    </submittedName>
</protein>
<reference evidence="1 2" key="1">
    <citation type="submission" date="2018-01" db="EMBL/GenBank/DDBJ databases">
        <title>A novel member of the phylum Bacteroidetes isolated from glacier ice.</title>
        <authorList>
            <person name="Liu Q."/>
            <person name="Xin Y.-H."/>
        </authorList>
    </citation>
    <scope>NUCLEOTIDE SEQUENCE [LARGE SCALE GENOMIC DNA]</scope>
    <source>
        <strain evidence="1 2">RB1R16</strain>
    </source>
</reference>
<dbReference type="AlphaFoldDB" id="A0A2S7SXM7"/>
<comment type="caution">
    <text evidence="1">The sequence shown here is derived from an EMBL/GenBank/DDBJ whole genome shotgun (WGS) entry which is preliminary data.</text>
</comment>
<name>A0A2S7SXM7_9BACT</name>
<proteinExistence type="predicted"/>
<keyword evidence="2" id="KW-1185">Reference proteome</keyword>
<dbReference type="EMBL" id="PPSL01000002">
    <property type="protein sequence ID" value="PQJ11680.1"/>
    <property type="molecule type" value="Genomic_DNA"/>
</dbReference>
<accession>A0A2S7SXM7</accession>
<organism evidence="1 2">
    <name type="scientific">Flavipsychrobacter stenotrophus</name>
    <dbReference type="NCBI Taxonomy" id="2077091"/>
    <lineage>
        <taxon>Bacteria</taxon>
        <taxon>Pseudomonadati</taxon>
        <taxon>Bacteroidota</taxon>
        <taxon>Chitinophagia</taxon>
        <taxon>Chitinophagales</taxon>
        <taxon>Chitinophagaceae</taxon>
        <taxon>Flavipsychrobacter</taxon>
    </lineage>
</organism>
<sequence>MLTKMGMGLMLIVFLVGSTPPEYIHDLFANHQDEIDAPIVKGQAVMTPEHHHCSFLGFEFTPFVTTPHELLVFEFITHENTWRPSFYYFNCSTGHQAVSLRGPPAFVC</sequence>
<evidence type="ECO:0000313" key="2">
    <source>
        <dbReference type="Proteomes" id="UP000239872"/>
    </source>
</evidence>
<gene>
    <name evidence="1" type="ORF">CJD36_007760</name>
</gene>
<dbReference type="Proteomes" id="UP000239872">
    <property type="component" value="Unassembled WGS sequence"/>
</dbReference>